<accession>A0A2R6WRV9</accession>
<proteinExistence type="predicted"/>
<dbReference type="Gramene" id="Mp7g05030.1">
    <property type="protein sequence ID" value="Mp7g05030.1.cds1"/>
    <property type="gene ID" value="Mp7g05030"/>
</dbReference>
<organism evidence="1 2">
    <name type="scientific">Marchantia polymorpha</name>
    <name type="common">Common liverwort</name>
    <name type="synonym">Marchantia aquatica</name>
    <dbReference type="NCBI Taxonomy" id="3197"/>
    <lineage>
        <taxon>Eukaryota</taxon>
        <taxon>Viridiplantae</taxon>
        <taxon>Streptophyta</taxon>
        <taxon>Embryophyta</taxon>
        <taxon>Marchantiophyta</taxon>
        <taxon>Marchantiopsida</taxon>
        <taxon>Marchantiidae</taxon>
        <taxon>Marchantiales</taxon>
        <taxon>Marchantiaceae</taxon>
        <taxon>Marchantia</taxon>
    </lineage>
</organism>
<dbReference type="Proteomes" id="UP000244005">
    <property type="component" value="Unassembled WGS sequence"/>
</dbReference>
<keyword evidence="2" id="KW-1185">Reference proteome</keyword>
<evidence type="ECO:0000313" key="1">
    <source>
        <dbReference type="EMBL" id="PTQ36597.1"/>
    </source>
</evidence>
<dbReference type="AlphaFoldDB" id="A0A2R6WRV9"/>
<gene>
    <name evidence="1" type="ORF">MARPO_0062s0023</name>
</gene>
<name>A0A2R6WRV9_MARPO</name>
<dbReference type="EMBL" id="KZ772734">
    <property type="protein sequence ID" value="PTQ36597.1"/>
    <property type="molecule type" value="Genomic_DNA"/>
</dbReference>
<protein>
    <submittedName>
        <fullName evidence="1">Uncharacterized protein</fullName>
    </submittedName>
</protein>
<evidence type="ECO:0000313" key="2">
    <source>
        <dbReference type="Proteomes" id="UP000244005"/>
    </source>
</evidence>
<sequence length="95" mass="10780">MLGLSQGLERKGPGCERYFNGVDQRSCFKFEQRFQSMSPGGRALFFSLYVDANEASRSPNSCLQLAATCLLLLHRYMHSTLRDRWSAFSHPSLNS</sequence>
<reference evidence="2" key="1">
    <citation type="journal article" date="2017" name="Cell">
        <title>Insights into land plant evolution garnered from the Marchantia polymorpha genome.</title>
        <authorList>
            <person name="Bowman J.L."/>
            <person name="Kohchi T."/>
            <person name="Yamato K.T."/>
            <person name="Jenkins J."/>
            <person name="Shu S."/>
            <person name="Ishizaki K."/>
            <person name="Yamaoka S."/>
            <person name="Nishihama R."/>
            <person name="Nakamura Y."/>
            <person name="Berger F."/>
            <person name="Adam C."/>
            <person name="Aki S.S."/>
            <person name="Althoff F."/>
            <person name="Araki T."/>
            <person name="Arteaga-Vazquez M.A."/>
            <person name="Balasubrmanian S."/>
            <person name="Barry K."/>
            <person name="Bauer D."/>
            <person name="Boehm C.R."/>
            <person name="Briginshaw L."/>
            <person name="Caballero-Perez J."/>
            <person name="Catarino B."/>
            <person name="Chen F."/>
            <person name="Chiyoda S."/>
            <person name="Chovatia M."/>
            <person name="Davies K.M."/>
            <person name="Delmans M."/>
            <person name="Demura T."/>
            <person name="Dierschke T."/>
            <person name="Dolan L."/>
            <person name="Dorantes-Acosta A.E."/>
            <person name="Eklund D.M."/>
            <person name="Florent S.N."/>
            <person name="Flores-Sandoval E."/>
            <person name="Fujiyama A."/>
            <person name="Fukuzawa H."/>
            <person name="Galik B."/>
            <person name="Grimanelli D."/>
            <person name="Grimwood J."/>
            <person name="Grossniklaus U."/>
            <person name="Hamada T."/>
            <person name="Haseloff J."/>
            <person name="Hetherington A.J."/>
            <person name="Higo A."/>
            <person name="Hirakawa Y."/>
            <person name="Hundley H.N."/>
            <person name="Ikeda Y."/>
            <person name="Inoue K."/>
            <person name="Inoue S.I."/>
            <person name="Ishida S."/>
            <person name="Jia Q."/>
            <person name="Kakita M."/>
            <person name="Kanazawa T."/>
            <person name="Kawai Y."/>
            <person name="Kawashima T."/>
            <person name="Kennedy M."/>
            <person name="Kinose K."/>
            <person name="Kinoshita T."/>
            <person name="Kohara Y."/>
            <person name="Koide E."/>
            <person name="Komatsu K."/>
            <person name="Kopischke S."/>
            <person name="Kubo M."/>
            <person name="Kyozuka J."/>
            <person name="Lagercrantz U."/>
            <person name="Lin S.S."/>
            <person name="Lindquist E."/>
            <person name="Lipzen A.M."/>
            <person name="Lu C.W."/>
            <person name="De Luna E."/>
            <person name="Martienssen R.A."/>
            <person name="Minamino N."/>
            <person name="Mizutani M."/>
            <person name="Mizutani M."/>
            <person name="Mochizuki N."/>
            <person name="Monte I."/>
            <person name="Mosher R."/>
            <person name="Nagasaki H."/>
            <person name="Nakagami H."/>
            <person name="Naramoto S."/>
            <person name="Nishitani K."/>
            <person name="Ohtani M."/>
            <person name="Okamoto T."/>
            <person name="Okumura M."/>
            <person name="Phillips J."/>
            <person name="Pollak B."/>
            <person name="Reinders A."/>
            <person name="Rovekamp M."/>
            <person name="Sano R."/>
            <person name="Sawa S."/>
            <person name="Schmid M.W."/>
            <person name="Shirakawa M."/>
            <person name="Solano R."/>
            <person name="Spunde A."/>
            <person name="Suetsugu N."/>
            <person name="Sugano S."/>
            <person name="Sugiyama A."/>
            <person name="Sun R."/>
            <person name="Suzuki Y."/>
            <person name="Takenaka M."/>
            <person name="Takezawa D."/>
            <person name="Tomogane H."/>
            <person name="Tsuzuki M."/>
            <person name="Ueda T."/>
            <person name="Umeda M."/>
            <person name="Ward J.M."/>
            <person name="Watanabe Y."/>
            <person name="Yazaki K."/>
            <person name="Yokoyama R."/>
            <person name="Yoshitake Y."/>
            <person name="Yotsui I."/>
            <person name="Zachgo S."/>
            <person name="Schmutz J."/>
        </authorList>
    </citation>
    <scope>NUCLEOTIDE SEQUENCE [LARGE SCALE GENOMIC DNA]</scope>
    <source>
        <strain evidence="2">Tak-1</strain>
    </source>
</reference>